<dbReference type="Gene3D" id="3.90.1420.10">
    <property type="entry name" value="Rubisco LSMT, substrate-binding domain"/>
    <property type="match status" value="1"/>
</dbReference>
<keyword evidence="2" id="KW-0808">Transferase</keyword>
<comment type="caution">
    <text evidence="6">The sequence shown here is derived from an EMBL/GenBank/DDBJ whole genome shotgun (WGS) entry which is preliminary data.</text>
</comment>
<evidence type="ECO:0000256" key="4">
    <source>
        <dbReference type="SAM" id="SignalP"/>
    </source>
</evidence>
<dbReference type="CDD" id="cd10527">
    <property type="entry name" value="SET_LSMT"/>
    <property type="match status" value="1"/>
</dbReference>
<dbReference type="InterPro" id="IPR036464">
    <property type="entry name" value="Rubisco_LSMT_subst-bd_sf"/>
</dbReference>
<dbReference type="EMBL" id="CAXAMM010041496">
    <property type="protein sequence ID" value="CAK9099727.1"/>
    <property type="molecule type" value="Genomic_DNA"/>
</dbReference>
<dbReference type="SUPFAM" id="SSF81822">
    <property type="entry name" value="RuBisCo LSMT C-terminal, substrate-binding domain"/>
    <property type="match status" value="1"/>
</dbReference>
<dbReference type="Proteomes" id="UP001642464">
    <property type="component" value="Unassembled WGS sequence"/>
</dbReference>
<keyword evidence="1" id="KW-0489">Methyltransferase</keyword>
<feature type="domain" description="Rubisco LSMT substrate-binding" evidence="5">
    <location>
        <begin position="376"/>
        <end position="472"/>
    </location>
</feature>
<evidence type="ECO:0000313" key="7">
    <source>
        <dbReference type="Proteomes" id="UP001642464"/>
    </source>
</evidence>
<evidence type="ECO:0000256" key="2">
    <source>
        <dbReference type="ARBA" id="ARBA00022679"/>
    </source>
</evidence>
<dbReference type="InterPro" id="IPR050600">
    <property type="entry name" value="SETD3_SETD6_MTase"/>
</dbReference>
<feature type="signal peptide" evidence="4">
    <location>
        <begin position="1"/>
        <end position="24"/>
    </location>
</feature>
<dbReference type="InterPro" id="IPR046341">
    <property type="entry name" value="SET_dom_sf"/>
</dbReference>
<proteinExistence type="predicted"/>
<sequence length="485" mass="53198">MQRRLLPALLALGALRAFVGPLRARSALNRPRASNAGRLTGVRGVRVARQAEQAEVQELTDLQTWMQEQGGHLGAVSFVDLPGFKFSLVADTALKPGDTLLRVPSLLHISPSYVRQTEFGKLFEALDDSAVLALGLLAEAAKGEKSKWWPYIRMLPSSEELHIPLLWPEEERRQLLAGSPLDMATEQQLLQLSEQWTDIAAVVKELPELNSESWTKERYLWAHAIVLTRALPFGNELSLIPGLDLANHELGSKNTCSIGVATADGQVVEATDAKQLEENEPEAVLTAGSEHGAGDQIFIDYDGGVGLRLAWEMVHTYGFVPNNLPAYAGRPVFFEGVSAEDGMAKQKQALFEALGADPTVLEGFWHELRPVGSQCRSMAPKLRLANLRPEDGPLAEALKSWRAEPRATYEALQKPISAENEDRVKNQIVGAVKEALAELPAEKELQDKAQRAAEGPQQIRETLAAKVLLGERLALETCLEQWNAA</sequence>
<keyword evidence="3" id="KW-0949">S-adenosyl-L-methionine</keyword>
<gene>
    <name evidence="6" type="ORF">SCF082_LOCUS46702</name>
</gene>
<dbReference type="PANTHER" id="PTHR13271">
    <property type="entry name" value="UNCHARACTERIZED PUTATIVE METHYLTRANSFERASE"/>
    <property type="match status" value="1"/>
</dbReference>
<dbReference type="Pfam" id="PF09273">
    <property type="entry name" value="Rubis-subs-bind"/>
    <property type="match status" value="1"/>
</dbReference>
<dbReference type="SUPFAM" id="SSF82199">
    <property type="entry name" value="SET domain"/>
    <property type="match status" value="1"/>
</dbReference>
<keyword evidence="7" id="KW-1185">Reference proteome</keyword>
<protein>
    <submittedName>
        <fullName evidence="6">Actin-histidine N-methyltransferase (Endothelial differentiation inhibitory protein D10) (Protein-L-histidine N-tele-methyltransferase) (SET domain-containing protein 3)</fullName>
    </submittedName>
</protein>
<organism evidence="6 7">
    <name type="scientific">Durusdinium trenchii</name>
    <dbReference type="NCBI Taxonomy" id="1381693"/>
    <lineage>
        <taxon>Eukaryota</taxon>
        <taxon>Sar</taxon>
        <taxon>Alveolata</taxon>
        <taxon>Dinophyceae</taxon>
        <taxon>Suessiales</taxon>
        <taxon>Symbiodiniaceae</taxon>
        <taxon>Durusdinium</taxon>
    </lineage>
</organism>
<name>A0ABP0RKJ8_9DINO</name>
<dbReference type="InterPro" id="IPR015353">
    <property type="entry name" value="Rubisco_LSMT_subst-bd"/>
</dbReference>
<evidence type="ECO:0000256" key="3">
    <source>
        <dbReference type="ARBA" id="ARBA00022691"/>
    </source>
</evidence>
<evidence type="ECO:0000259" key="5">
    <source>
        <dbReference type="Pfam" id="PF09273"/>
    </source>
</evidence>
<dbReference type="Gene3D" id="3.90.1410.10">
    <property type="entry name" value="set domain protein methyltransferase, domain 1"/>
    <property type="match status" value="1"/>
</dbReference>
<dbReference type="PANTHER" id="PTHR13271:SF151">
    <property type="entry name" value="SET DOMAIN-CONTAINING PROTEIN 4"/>
    <property type="match status" value="1"/>
</dbReference>
<accession>A0ABP0RKJ8</accession>
<reference evidence="6 7" key="1">
    <citation type="submission" date="2024-02" db="EMBL/GenBank/DDBJ databases">
        <authorList>
            <person name="Chen Y."/>
            <person name="Shah S."/>
            <person name="Dougan E. K."/>
            <person name="Thang M."/>
            <person name="Chan C."/>
        </authorList>
    </citation>
    <scope>NUCLEOTIDE SEQUENCE [LARGE SCALE GENOMIC DNA]</scope>
</reference>
<evidence type="ECO:0000313" key="6">
    <source>
        <dbReference type="EMBL" id="CAK9099727.1"/>
    </source>
</evidence>
<feature type="chain" id="PRO_5047121116" evidence="4">
    <location>
        <begin position="25"/>
        <end position="485"/>
    </location>
</feature>
<keyword evidence="4" id="KW-0732">Signal</keyword>
<evidence type="ECO:0000256" key="1">
    <source>
        <dbReference type="ARBA" id="ARBA00022603"/>
    </source>
</evidence>